<dbReference type="InterPro" id="IPR036397">
    <property type="entry name" value="RNaseH_sf"/>
</dbReference>
<keyword evidence="3" id="KW-1185">Reference proteome</keyword>
<proteinExistence type="predicted"/>
<dbReference type="Pfam" id="PF01359">
    <property type="entry name" value="Transposase_1"/>
    <property type="match status" value="2"/>
</dbReference>
<gene>
    <name evidence="2" type="ORF">LAZ67_5000650</name>
</gene>
<evidence type="ECO:0000313" key="3">
    <source>
        <dbReference type="Proteomes" id="UP001235939"/>
    </source>
</evidence>
<dbReference type="Gene3D" id="1.10.10.10">
    <property type="entry name" value="Winged helix-like DNA-binding domain superfamily/Winged helix DNA-binding domain"/>
    <property type="match status" value="1"/>
</dbReference>
<dbReference type="InterPro" id="IPR011991">
    <property type="entry name" value="ArsR-like_HTH"/>
</dbReference>
<name>A0ABY6KF41_9ARAC</name>
<dbReference type="Gene3D" id="1.10.10.1450">
    <property type="match status" value="1"/>
</dbReference>
<sequence>MLCIWWNQLRVIYYELLQPNKTITGERYQQQLMRLSRALKIKRPLYAKRHDKVIYQHDNARPHVAKVVKETLEALQWDVLPHPLYSPDIAPSDYHMFRSMTHGLAEQHFTSYEEAKNWVNVWIASKDEEFFQHGIRMLPERWEKVEVREVLVLVELPYQLTLQVVLDEVHQEVHDGFGNTVLDVLADNEEVGLDHSYLGGNSVVVLGLLADMSEVLLLLSLDVVVCHQLGHQGGIVEVRVLGVDVGQLNGHQSWVTTSTIWSWRRGEPEHLLLNLRAAVLNDPLHLLMHQLHAAQAGLLQSTDLSLHQQLERHLRDKERRPRTRGITNGRQDVHSGLVENVTDAGATAQLSSLNVGSRALDGGARPTIRIHLASQLEGIRGGKVGVGSSDGQNDAVGVGDVLGDQIPDLDLNVLRLISHWDLQTSHTSMATSLVATTTGYPIYPAPYTGGVSTALRKLRVLGHLVAPTHALSLLLNLFPDLVKVRVDPVLSVEELGPFLQIEGSCNIRVLGLVLRLEVEELTIEGAADGGIITGNMGQLEHQRETENTAIVTVDISGAFDNAWHPAILQQLDKANFPAKSATDGHRLLCEAYGKHALSIKSCEYWFRRFKSGDFDTRDKERGGRPIKFEDAELEALLDEDSSQTQEELAETLGVTQQAISNRLKVMGMVQKQGNWVPYELKPGNIERRICTCELLLKRQNRKGFLHRIVTGDEKWIHYDNPKHRKSWVKPGHASTSTAKPNIHGKKLMLCIWWDQLGVIYYELLQPNETITGERYQQQLMRLSRALKIKRPLYAKRHDKVIYHHDNARPHVAKVVKETLEALQWDVLPHPLYSPDIAPSDYHMFRSMTHGLAEQHFTSYEEAKNWVNVWIASKDEEFFQHGIRMLPERWEKVVAKDGQYFE</sequence>
<dbReference type="InterPro" id="IPR041426">
    <property type="entry name" value="Mos1_HTH"/>
</dbReference>
<dbReference type="EMBL" id="CP092867">
    <property type="protein sequence ID" value="UYV67450.1"/>
    <property type="molecule type" value="Genomic_DNA"/>
</dbReference>
<dbReference type="InterPro" id="IPR052709">
    <property type="entry name" value="Transposase-MT_Hybrid"/>
</dbReference>
<reference evidence="2 3" key="1">
    <citation type="submission" date="2022-01" db="EMBL/GenBank/DDBJ databases">
        <title>A chromosomal length assembly of Cordylochernes scorpioides.</title>
        <authorList>
            <person name="Zeh D."/>
            <person name="Zeh J."/>
        </authorList>
    </citation>
    <scope>NUCLEOTIDE SEQUENCE [LARGE SCALE GENOMIC DNA]</scope>
    <source>
        <strain evidence="2">IN4F17</strain>
        <tissue evidence="2">Whole Body</tissue>
    </source>
</reference>
<protein>
    <submittedName>
        <fullName evidence="2">SETMAR</fullName>
    </submittedName>
</protein>
<accession>A0ABY6KF41</accession>
<feature type="domain" description="HTH cro/C1-type" evidence="1">
    <location>
        <begin position="644"/>
        <end position="661"/>
    </location>
</feature>
<dbReference type="PANTHER" id="PTHR46060:SF2">
    <property type="entry name" value="HISTONE-LYSINE N-METHYLTRANSFERASE SETMAR"/>
    <property type="match status" value="1"/>
</dbReference>
<dbReference type="InterPro" id="IPR001387">
    <property type="entry name" value="Cro/C1-type_HTH"/>
</dbReference>
<dbReference type="CDD" id="cd00090">
    <property type="entry name" value="HTH_ARSR"/>
    <property type="match status" value="1"/>
</dbReference>
<dbReference type="Gene3D" id="3.30.420.10">
    <property type="entry name" value="Ribonuclease H-like superfamily/Ribonuclease H"/>
    <property type="match status" value="2"/>
</dbReference>
<evidence type="ECO:0000313" key="2">
    <source>
        <dbReference type="EMBL" id="UYV67450.1"/>
    </source>
</evidence>
<dbReference type="Proteomes" id="UP001235939">
    <property type="component" value="Chromosome 05"/>
</dbReference>
<dbReference type="Pfam" id="PF17906">
    <property type="entry name" value="HTH_48"/>
    <property type="match status" value="1"/>
</dbReference>
<dbReference type="InterPro" id="IPR001888">
    <property type="entry name" value="Transposase_1"/>
</dbReference>
<dbReference type="PANTHER" id="PTHR46060">
    <property type="entry name" value="MARINER MOS1 TRANSPOSASE-LIKE PROTEIN"/>
    <property type="match status" value="1"/>
</dbReference>
<evidence type="ECO:0000259" key="1">
    <source>
        <dbReference type="PROSITE" id="PS50943"/>
    </source>
</evidence>
<organism evidence="2 3">
    <name type="scientific">Cordylochernes scorpioides</name>
    <dbReference type="NCBI Taxonomy" id="51811"/>
    <lineage>
        <taxon>Eukaryota</taxon>
        <taxon>Metazoa</taxon>
        <taxon>Ecdysozoa</taxon>
        <taxon>Arthropoda</taxon>
        <taxon>Chelicerata</taxon>
        <taxon>Arachnida</taxon>
        <taxon>Pseudoscorpiones</taxon>
        <taxon>Cheliferoidea</taxon>
        <taxon>Chernetidae</taxon>
        <taxon>Cordylochernes</taxon>
    </lineage>
</organism>
<dbReference type="PROSITE" id="PS50943">
    <property type="entry name" value="HTH_CROC1"/>
    <property type="match status" value="1"/>
</dbReference>
<dbReference type="InterPro" id="IPR036388">
    <property type="entry name" value="WH-like_DNA-bd_sf"/>
</dbReference>